<feature type="domain" description="HAMP" evidence="3">
    <location>
        <begin position="180"/>
        <end position="236"/>
    </location>
</feature>
<organism evidence="5 6">
    <name type="scientific">Pantoea eucrina</name>
    <dbReference type="NCBI Taxonomy" id="472693"/>
    <lineage>
        <taxon>Bacteria</taxon>
        <taxon>Pseudomonadati</taxon>
        <taxon>Pseudomonadota</taxon>
        <taxon>Gammaproteobacteria</taxon>
        <taxon>Enterobacterales</taxon>
        <taxon>Erwiniaceae</taxon>
        <taxon>Pantoea</taxon>
    </lineage>
</organism>
<dbReference type="Proteomes" id="UP000809137">
    <property type="component" value="Unassembled WGS sequence"/>
</dbReference>
<dbReference type="PROSITE" id="PS50887">
    <property type="entry name" value="GGDEF"/>
    <property type="match status" value="1"/>
</dbReference>
<dbReference type="SUPFAM" id="SSF141868">
    <property type="entry name" value="EAL domain-like"/>
    <property type="match status" value="1"/>
</dbReference>
<evidence type="ECO:0000313" key="5">
    <source>
        <dbReference type="EMBL" id="MBM0748128.1"/>
    </source>
</evidence>
<dbReference type="InterPro" id="IPR000160">
    <property type="entry name" value="GGDEF_dom"/>
</dbReference>
<dbReference type="InterPro" id="IPR029787">
    <property type="entry name" value="Nucleotide_cyclase"/>
</dbReference>
<feature type="domain" description="EAL" evidence="2">
    <location>
        <begin position="413"/>
        <end position="666"/>
    </location>
</feature>
<comment type="caution">
    <text evidence="5">The sequence shown here is derived from an EMBL/GenBank/DDBJ whole genome shotgun (WGS) entry which is preliminary data.</text>
</comment>
<dbReference type="Pfam" id="PF17154">
    <property type="entry name" value="GAPES3"/>
    <property type="match status" value="1"/>
</dbReference>
<dbReference type="PROSITE" id="PS50883">
    <property type="entry name" value="EAL"/>
    <property type="match status" value="1"/>
</dbReference>
<keyword evidence="6" id="KW-1185">Reference proteome</keyword>
<evidence type="ECO:0000313" key="6">
    <source>
        <dbReference type="Proteomes" id="UP000809137"/>
    </source>
</evidence>
<dbReference type="SMART" id="SM00052">
    <property type="entry name" value="EAL"/>
    <property type="match status" value="1"/>
</dbReference>
<keyword evidence="1" id="KW-0812">Transmembrane</keyword>
<evidence type="ECO:0000259" key="3">
    <source>
        <dbReference type="PROSITE" id="PS50885"/>
    </source>
</evidence>
<dbReference type="CDD" id="cd01948">
    <property type="entry name" value="EAL"/>
    <property type="match status" value="1"/>
</dbReference>
<accession>A0ABS1Z822</accession>
<dbReference type="RefSeq" id="WP_200889506.1">
    <property type="nucleotide sequence ID" value="NZ_CP083448.1"/>
</dbReference>
<dbReference type="PANTHER" id="PTHR33121">
    <property type="entry name" value="CYCLIC DI-GMP PHOSPHODIESTERASE PDEF"/>
    <property type="match status" value="1"/>
</dbReference>
<dbReference type="Gene3D" id="3.30.70.270">
    <property type="match status" value="1"/>
</dbReference>
<dbReference type="SUPFAM" id="SSF55073">
    <property type="entry name" value="Nucleotide cyclase"/>
    <property type="match status" value="1"/>
</dbReference>
<protein>
    <submittedName>
        <fullName evidence="5">Biofilm formation regulator HmsP</fullName>
    </submittedName>
</protein>
<dbReference type="NCBIfam" id="NF008807">
    <property type="entry name" value="PRK11829.1"/>
    <property type="match status" value="1"/>
</dbReference>
<evidence type="ECO:0000259" key="2">
    <source>
        <dbReference type="PROSITE" id="PS50883"/>
    </source>
</evidence>
<dbReference type="NCBIfam" id="TIGR00254">
    <property type="entry name" value="GGDEF"/>
    <property type="match status" value="1"/>
</dbReference>
<evidence type="ECO:0000256" key="1">
    <source>
        <dbReference type="SAM" id="Phobius"/>
    </source>
</evidence>
<dbReference type="Gene3D" id="6.10.340.10">
    <property type="match status" value="1"/>
</dbReference>
<gene>
    <name evidence="5" type="primary">hmsP</name>
    <name evidence="5" type="ORF">JJB79_11975</name>
</gene>
<feature type="domain" description="GGDEF" evidence="4">
    <location>
        <begin position="271"/>
        <end position="404"/>
    </location>
</feature>
<dbReference type="EMBL" id="JAFCXS010000008">
    <property type="protein sequence ID" value="MBM0748128.1"/>
    <property type="molecule type" value="Genomic_DNA"/>
</dbReference>
<dbReference type="PANTHER" id="PTHR33121:SF77">
    <property type="entry name" value="CYCLIC DI-GMP PHOSPHODIESTERASE PDEK-RELATED"/>
    <property type="match status" value="1"/>
</dbReference>
<evidence type="ECO:0000259" key="4">
    <source>
        <dbReference type="PROSITE" id="PS50887"/>
    </source>
</evidence>
<name>A0ABS1Z822_9GAMM</name>
<dbReference type="InterPro" id="IPR050706">
    <property type="entry name" value="Cyclic-di-GMP_PDE-like"/>
</dbReference>
<dbReference type="InterPro" id="IPR033419">
    <property type="entry name" value="GAPES3"/>
</dbReference>
<keyword evidence="1" id="KW-0472">Membrane</keyword>
<sequence length="669" mass="74935">MRVSRSLTIKQMAAVSAVVLVTITIFIVIQLFHFVQQRRVDYAQQMENVAHTVRQPLSEAVLKADIPQAEHILNTLKPAGILSRADVVLPNAFQALHADFAPEKPVPRLVARLFELPVQITLPLYAIERGGMPKPIAYLVLQADSSRVYQFLLSTLSTMITTWLLMALILSVAISWCINRLVVHPLRDISRELQELPPQAILTHKLTLPGNHRDDEIGMLIRSYNRNQQVLESVHDEMSRLTTHFAVTDLPNRTLFLALLDQHLQQRHRQQPWSVMVIRIETLQEANGVLSDEQRDALMLTLVEKIRSTIDDHTLLAQTGPSDFALLLKRAHNPFRAMRLARNLMLRINQPVNLYQLQLRPNASIGLSLSDESLCSAREQLDRATSAMMSARHQGKNQILFFDPVLTERAQKRLTQEHDILQGLQEGEFALYLQPQLNMATGELTGAEALLRMRMADGSFGLPEEFIASAEEIGVISAIGRWVFEEACRILAGWQRRGITLPLSVNISAVQLRDSGMVTHLQSLLERHCIRPGSLVLEVTETAGIGDAEQAMALLLALQQTGVAVALDDFGMGYCNLNYLHQFKALPVNKLKMDRSFVAALPDDDTMVRIVAAVAKIVDADVVAEGVETAEQRDWLLARGITIGQGYLYAEALPLTTFEQGWLQRCSRT</sequence>
<dbReference type="InterPro" id="IPR003660">
    <property type="entry name" value="HAMP_dom"/>
</dbReference>
<dbReference type="Gene3D" id="3.20.20.450">
    <property type="entry name" value="EAL domain"/>
    <property type="match status" value="1"/>
</dbReference>
<dbReference type="InterPro" id="IPR035919">
    <property type="entry name" value="EAL_sf"/>
</dbReference>
<dbReference type="InterPro" id="IPR001633">
    <property type="entry name" value="EAL_dom"/>
</dbReference>
<keyword evidence="1" id="KW-1133">Transmembrane helix</keyword>
<feature type="transmembrane region" description="Helical" evidence="1">
    <location>
        <begin position="151"/>
        <end position="176"/>
    </location>
</feature>
<dbReference type="SMART" id="SM00267">
    <property type="entry name" value="GGDEF"/>
    <property type="match status" value="1"/>
</dbReference>
<dbReference type="InterPro" id="IPR043128">
    <property type="entry name" value="Rev_trsase/Diguanyl_cyclase"/>
</dbReference>
<dbReference type="GeneID" id="84689820"/>
<dbReference type="PROSITE" id="PS50885">
    <property type="entry name" value="HAMP"/>
    <property type="match status" value="1"/>
</dbReference>
<proteinExistence type="predicted"/>
<dbReference type="Pfam" id="PF00563">
    <property type="entry name" value="EAL"/>
    <property type="match status" value="1"/>
</dbReference>
<reference evidence="5 6" key="1">
    <citation type="submission" date="2021-01" db="EMBL/GenBank/DDBJ databases">
        <title>Complete genome sequence of Pantoea eucrina OB49, a heavy metal tolerant bacterium with PGPR potential isolated from wheat in Algeria.</title>
        <authorList>
            <person name="Lekired A."/>
            <person name="Ouzari I.H."/>
        </authorList>
    </citation>
    <scope>NUCLEOTIDE SEQUENCE [LARGE SCALE GENOMIC DNA]</scope>
    <source>
        <strain evidence="5 6">OB49</strain>
    </source>
</reference>
<dbReference type="Pfam" id="PF00990">
    <property type="entry name" value="GGDEF"/>
    <property type="match status" value="1"/>
</dbReference>
<feature type="transmembrane region" description="Helical" evidence="1">
    <location>
        <begin position="12"/>
        <end position="35"/>
    </location>
</feature>